<name>A0A7J5Y957_DISMA</name>
<evidence type="ECO:0000313" key="1">
    <source>
        <dbReference type="EMBL" id="KAF3845945.1"/>
    </source>
</evidence>
<dbReference type="PANTHER" id="PTHR31751:SF42">
    <property type="entry name" value="PROTEIN CBG10204"/>
    <property type="match status" value="1"/>
</dbReference>
<proteinExistence type="predicted"/>
<dbReference type="OrthoDB" id="5814287at2759"/>
<sequence>MYAIGEWIQSILNHLYWCAVSTPDGNGEMIADKWLSLNNHIVNIHTKHGRVFEKCAHGRLPAAQNRKKKWLKAGNNIFYDNGPHIKCCVGIDLMPSTLGARSLWRRHPATL</sequence>
<protein>
    <submittedName>
        <fullName evidence="1">Uncharacterized protein</fullName>
    </submittedName>
</protein>
<evidence type="ECO:0000313" key="2">
    <source>
        <dbReference type="Proteomes" id="UP000518266"/>
    </source>
</evidence>
<comment type="caution">
    <text evidence="1">The sequence shown here is derived from an EMBL/GenBank/DDBJ whole genome shotgun (WGS) entry which is preliminary data.</text>
</comment>
<keyword evidence="2" id="KW-1185">Reference proteome</keyword>
<dbReference type="AlphaFoldDB" id="A0A7J5Y957"/>
<organism evidence="1 2">
    <name type="scientific">Dissostichus mawsoni</name>
    <name type="common">Antarctic cod</name>
    <dbReference type="NCBI Taxonomy" id="36200"/>
    <lineage>
        <taxon>Eukaryota</taxon>
        <taxon>Metazoa</taxon>
        <taxon>Chordata</taxon>
        <taxon>Craniata</taxon>
        <taxon>Vertebrata</taxon>
        <taxon>Euteleostomi</taxon>
        <taxon>Actinopterygii</taxon>
        <taxon>Neopterygii</taxon>
        <taxon>Teleostei</taxon>
        <taxon>Neoteleostei</taxon>
        <taxon>Acanthomorphata</taxon>
        <taxon>Eupercaria</taxon>
        <taxon>Perciformes</taxon>
        <taxon>Notothenioidei</taxon>
        <taxon>Nototheniidae</taxon>
        <taxon>Dissostichus</taxon>
    </lineage>
</organism>
<dbReference type="EMBL" id="JAAKFY010000014">
    <property type="protein sequence ID" value="KAF3845945.1"/>
    <property type="molecule type" value="Genomic_DNA"/>
</dbReference>
<dbReference type="PANTHER" id="PTHR31751">
    <property type="entry name" value="SI:CH211-108C17.2-RELATED-RELATED"/>
    <property type="match status" value="1"/>
</dbReference>
<accession>A0A7J5Y957</accession>
<dbReference type="Proteomes" id="UP000518266">
    <property type="component" value="Unassembled WGS sequence"/>
</dbReference>
<gene>
    <name evidence="1" type="ORF">F7725_003023</name>
</gene>
<reference evidence="1 2" key="1">
    <citation type="submission" date="2020-03" db="EMBL/GenBank/DDBJ databases">
        <title>Dissostichus mawsoni Genome sequencing and assembly.</title>
        <authorList>
            <person name="Park H."/>
        </authorList>
    </citation>
    <scope>NUCLEOTIDE SEQUENCE [LARGE SCALE GENOMIC DNA]</scope>
    <source>
        <strain evidence="1">DM0001</strain>
        <tissue evidence="1">Muscle</tissue>
    </source>
</reference>